<dbReference type="InterPro" id="IPR043502">
    <property type="entry name" value="DNA/RNA_pol_sf"/>
</dbReference>
<evidence type="ECO:0000256" key="1">
    <source>
        <dbReference type="SAM" id="MobiDB-lite"/>
    </source>
</evidence>
<feature type="region of interest" description="Disordered" evidence="1">
    <location>
        <begin position="426"/>
        <end position="459"/>
    </location>
</feature>
<dbReference type="InterPro" id="IPR043128">
    <property type="entry name" value="Rev_trsase/Diguanyl_cyclase"/>
</dbReference>
<dbReference type="STRING" id="49390.A0A068VLJ5"/>
<feature type="compositionally biased region" description="Low complexity" evidence="1">
    <location>
        <begin position="440"/>
        <end position="456"/>
    </location>
</feature>
<dbReference type="InParanoid" id="A0A068VLJ5"/>
<evidence type="ECO:0000313" key="2">
    <source>
        <dbReference type="EMBL" id="CDP20548.1"/>
    </source>
</evidence>
<gene>
    <name evidence="2" type="ORF">GSCOC_T00007976001</name>
</gene>
<dbReference type="Gramene" id="CDP20548">
    <property type="protein sequence ID" value="CDP20548"/>
    <property type="gene ID" value="GSCOC_T00007976001"/>
</dbReference>
<sequence length="609" mass="68765">MESQLSESEEQNVTSGKDSTTEDSSGSTSDYESPDSISFPDEDKEESPLILMNSEERGRCHVREYFQGASYFTEMESKQALWYLVSEPDLRWGAQTKKVQKKHELLIETPKISSQPIPCFMFQEADFPPLESFVKNGSKHTPKIQNATPVILPIGESSTTDISYEILNWQTENSLVQNSALTSIHQNVSTVSQQVSTLGTSVNHLDTSVNSQKEEVSKMISVLEKRLASLKYDSPLNASSLANFVLNEEKETAFLQKQIATLKTTGEIPKYDIGPSEPPPRVSSGFGAIPLRDWPTSFYFGNITTPDPSVFFPDQPQPVSQKPWDIAEVLREYRRKKKEQAKKEKEDQKIEAEQKRQEEERQRKQKQIATETSLMYTVQSNPNFSAQQEQKAVEAMKVYENPLSSMLEDLHQQSIPWLTTSKVDNSMESQLSESEEQNVTSGKDSTTKDSSGSTSDYESPDSISFLWHEHIRLLNQFHDLVKQYGIMISEKKMILATKEISFLGMKISNGTCTPEQHVGQSVKDFPEENLTKQQVQQFLGVVNYVREFIPKTSKHISPLTKMQKKDPPPWGLSQTKAAQKLKETLLGFPTLFIPSTGKKILQTDAFGVA</sequence>
<proteinExistence type="predicted"/>
<dbReference type="SUPFAM" id="SSF56672">
    <property type="entry name" value="DNA/RNA polymerases"/>
    <property type="match status" value="1"/>
</dbReference>
<feature type="compositionally biased region" description="Low complexity" evidence="1">
    <location>
        <begin position="14"/>
        <end position="36"/>
    </location>
</feature>
<feature type="region of interest" description="Disordered" evidence="1">
    <location>
        <begin position="338"/>
        <end position="368"/>
    </location>
</feature>
<dbReference type="PhylomeDB" id="A0A068VLJ5"/>
<dbReference type="EMBL" id="HG740431">
    <property type="protein sequence ID" value="CDP20548.1"/>
    <property type="molecule type" value="Genomic_DNA"/>
</dbReference>
<keyword evidence="3" id="KW-1185">Reference proteome</keyword>
<dbReference type="Proteomes" id="UP000295252">
    <property type="component" value="Unassembled WGS sequence"/>
</dbReference>
<name>A0A068VLJ5_COFCA</name>
<protein>
    <submittedName>
        <fullName evidence="2">DH200=94 genomic scaffold, scaffold_1347</fullName>
    </submittedName>
</protein>
<dbReference type="InterPro" id="IPR051320">
    <property type="entry name" value="Viral_Replic_Matur_Polypro"/>
</dbReference>
<evidence type="ECO:0000313" key="3">
    <source>
        <dbReference type="Proteomes" id="UP000295252"/>
    </source>
</evidence>
<dbReference type="Gene3D" id="3.30.70.270">
    <property type="match status" value="1"/>
</dbReference>
<dbReference type="PANTHER" id="PTHR33064">
    <property type="entry name" value="POL PROTEIN"/>
    <property type="match status" value="1"/>
</dbReference>
<reference evidence="3" key="1">
    <citation type="journal article" date="2014" name="Science">
        <title>The coffee genome provides insight into the convergent evolution of caffeine biosynthesis.</title>
        <authorList>
            <person name="Denoeud F."/>
            <person name="Carretero-Paulet L."/>
            <person name="Dereeper A."/>
            <person name="Droc G."/>
            <person name="Guyot R."/>
            <person name="Pietrella M."/>
            <person name="Zheng C."/>
            <person name="Alberti A."/>
            <person name="Anthony F."/>
            <person name="Aprea G."/>
            <person name="Aury J.M."/>
            <person name="Bento P."/>
            <person name="Bernard M."/>
            <person name="Bocs S."/>
            <person name="Campa C."/>
            <person name="Cenci A."/>
            <person name="Combes M.C."/>
            <person name="Crouzillat D."/>
            <person name="Da Silva C."/>
            <person name="Daddiego L."/>
            <person name="De Bellis F."/>
            <person name="Dussert S."/>
            <person name="Garsmeur O."/>
            <person name="Gayraud T."/>
            <person name="Guignon V."/>
            <person name="Jahn K."/>
            <person name="Jamilloux V."/>
            <person name="Joet T."/>
            <person name="Labadie K."/>
            <person name="Lan T."/>
            <person name="Leclercq J."/>
            <person name="Lepelley M."/>
            <person name="Leroy T."/>
            <person name="Li L.T."/>
            <person name="Librado P."/>
            <person name="Lopez L."/>
            <person name="Munoz A."/>
            <person name="Noel B."/>
            <person name="Pallavicini A."/>
            <person name="Perrotta G."/>
            <person name="Poncet V."/>
            <person name="Pot D."/>
            <person name="Priyono X."/>
            <person name="Rigoreau M."/>
            <person name="Rouard M."/>
            <person name="Rozas J."/>
            <person name="Tranchant-Dubreuil C."/>
            <person name="VanBuren R."/>
            <person name="Zhang Q."/>
            <person name="Andrade A.C."/>
            <person name="Argout X."/>
            <person name="Bertrand B."/>
            <person name="de Kochko A."/>
            <person name="Graziosi G."/>
            <person name="Henry R.J."/>
            <person name="Jayarama X."/>
            <person name="Ming R."/>
            <person name="Nagai C."/>
            <person name="Rounsley S."/>
            <person name="Sankoff D."/>
            <person name="Giuliano G."/>
            <person name="Albert V.A."/>
            <person name="Wincker P."/>
            <person name="Lashermes P."/>
        </authorList>
    </citation>
    <scope>NUCLEOTIDE SEQUENCE [LARGE SCALE GENOMIC DNA]</scope>
    <source>
        <strain evidence="3">cv. DH200-94</strain>
    </source>
</reference>
<organism evidence="2 3">
    <name type="scientific">Coffea canephora</name>
    <name type="common">Robusta coffee</name>
    <dbReference type="NCBI Taxonomy" id="49390"/>
    <lineage>
        <taxon>Eukaryota</taxon>
        <taxon>Viridiplantae</taxon>
        <taxon>Streptophyta</taxon>
        <taxon>Embryophyta</taxon>
        <taxon>Tracheophyta</taxon>
        <taxon>Spermatophyta</taxon>
        <taxon>Magnoliopsida</taxon>
        <taxon>eudicotyledons</taxon>
        <taxon>Gunneridae</taxon>
        <taxon>Pentapetalae</taxon>
        <taxon>asterids</taxon>
        <taxon>lamiids</taxon>
        <taxon>Gentianales</taxon>
        <taxon>Rubiaceae</taxon>
        <taxon>Ixoroideae</taxon>
        <taxon>Gardenieae complex</taxon>
        <taxon>Bertiereae - Coffeeae clade</taxon>
        <taxon>Coffeeae</taxon>
        <taxon>Coffea</taxon>
    </lineage>
</organism>
<feature type="region of interest" description="Disordered" evidence="1">
    <location>
        <begin position="1"/>
        <end position="45"/>
    </location>
</feature>
<feature type="compositionally biased region" description="Basic and acidic residues" evidence="1">
    <location>
        <begin position="341"/>
        <end position="362"/>
    </location>
</feature>
<accession>A0A068VLJ5</accession>
<dbReference type="AlphaFoldDB" id="A0A068VLJ5"/>
<dbReference type="PANTHER" id="PTHR33064:SF37">
    <property type="entry name" value="RIBONUCLEASE H"/>
    <property type="match status" value="1"/>
</dbReference>